<dbReference type="EMBL" id="JARJLG010000271">
    <property type="protein sequence ID" value="KAJ7721199.1"/>
    <property type="molecule type" value="Genomic_DNA"/>
</dbReference>
<evidence type="ECO:0000313" key="1">
    <source>
        <dbReference type="EMBL" id="KAJ7721199.1"/>
    </source>
</evidence>
<gene>
    <name evidence="1" type="ORF">DFH07DRAFT_760601</name>
</gene>
<proteinExistence type="predicted"/>
<protein>
    <submittedName>
        <fullName evidence="1">Uncharacterized protein</fullName>
    </submittedName>
</protein>
<dbReference type="Proteomes" id="UP001215280">
    <property type="component" value="Unassembled WGS sequence"/>
</dbReference>
<reference evidence="1" key="1">
    <citation type="submission" date="2023-03" db="EMBL/GenBank/DDBJ databases">
        <title>Massive genome expansion in bonnet fungi (Mycena s.s.) driven by repeated elements and novel gene families across ecological guilds.</title>
        <authorList>
            <consortium name="Lawrence Berkeley National Laboratory"/>
            <person name="Harder C.B."/>
            <person name="Miyauchi S."/>
            <person name="Viragh M."/>
            <person name="Kuo A."/>
            <person name="Thoen E."/>
            <person name="Andreopoulos B."/>
            <person name="Lu D."/>
            <person name="Skrede I."/>
            <person name="Drula E."/>
            <person name="Henrissat B."/>
            <person name="Morin E."/>
            <person name="Kohler A."/>
            <person name="Barry K."/>
            <person name="LaButti K."/>
            <person name="Morin E."/>
            <person name="Salamov A."/>
            <person name="Lipzen A."/>
            <person name="Mereny Z."/>
            <person name="Hegedus B."/>
            <person name="Baldrian P."/>
            <person name="Stursova M."/>
            <person name="Weitz H."/>
            <person name="Taylor A."/>
            <person name="Grigoriev I.V."/>
            <person name="Nagy L.G."/>
            <person name="Martin F."/>
            <person name="Kauserud H."/>
        </authorList>
    </citation>
    <scope>NUCLEOTIDE SEQUENCE</scope>
    <source>
        <strain evidence="1">CBHHK188m</strain>
    </source>
</reference>
<sequence length="127" mass="14628">PKVTLSNEGRPEEVGTWIKYVQKGILTIENGQAFAEKWENWWRALNPDWRVAEDGTPLREERGAWDKMEAPGANGFLGVLACLKWWKLKVDIADGDKRWAAAVADVMWVLSRMVKQYALPHFFVKQN</sequence>
<feature type="non-terminal residue" evidence="1">
    <location>
        <position position="1"/>
    </location>
</feature>
<name>A0AAD7MK29_9AGAR</name>
<organism evidence="1 2">
    <name type="scientific">Mycena maculata</name>
    <dbReference type="NCBI Taxonomy" id="230809"/>
    <lineage>
        <taxon>Eukaryota</taxon>
        <taxon>Fungi</taxon>
        <taxon>Dikarya</taxon>
        <taxon>Basidiomycota</taxon>
        <taxon>Agaricomycotina</taxon>
        <taxon>Agaricomycetes</taxon>
        <taxon>Agaricomycetidae</taxon>
        <taxon>Agaricales</taxon>
        <taxon>Marasmiineae</taxon>
        <taxon>Mycenaceae</taxon>
        <taxon>Mycena</taxon>
    </lineage>
</organism>
<accession>A0AAD7MK29</accession>
<comment type="caution">
    <text evidence="1">The sequence shown here is derived from an EMBL/GenBank/DDBJ whole genome shotgun (WGS) entry which is preliminary data.</text>
</comment>
<dbReference type="AlphaFoldDB" id="A0AAD7MK29"/>
<evidence type="ECO:0000313" key="2">
    <source>
        <dbReference type="Proteomes" id="UP001215280"/>
    </source>
</evidence>
<keyword evidence="2" id="KW-1185">Reference proteome</keyword>